<dbReference type="AlphaFoldDB" id="A0A1F6C9Q2"/>
<protein>
    <recommendedName>
        <fullName evidence="5">t-SNARE coiled-coil homology domain-containing protein</fullName>
    </recommendedName>
</protein>
<sequence length="79" mass="8935">MAEERGATIGDALEGRLDRLEQGMAELKGTVSQMDKRLSNVETAVNELRRDNKQAFLWLLGILLGTWMSTMWAILSKIR</sequence>
<name>A0A1F6C9Q2_HANXR</name>
<gene>
    <name evidence="3" type="ORF">A3F84_17200</name>
</gene>
<dbReference type="Proteomes" id="UP000178606">
    <property type="component" value="Unassembled WGS sequence"/>
</dbReference>
<keyword evidence="2" id="KW-0472">Membrane</keyword>
<keyword evidence="1" id="KW-0175">Coiled coil</keyword>
<evidence type="ECO:0000313" key="4">
    <source>
        <dbReference type="Proteomes" id="UP000178606"/>
    </source>
</evidence>
<evidence type="ECO:0008006" key="5">
    <source>
        <dbReference type="Google" id="ProtNLM"/>
    </source>
</evidence>
<reference evidence="3 4" key="1">
    <citation type="journal article" date="2016" name="Nat. Commun.">
        <title>Thousands of microbial genomes shed light on interconnected biogeochemical processes in an aquifer system.</title>
        <authorList>
            <person name="Anantharaman K."/>
            <person name="Brown C.T."/>
            <person name="Hug L.A."/>
            <person name="Sharon I."/>
            <person name="Castelle C.J."/>
            <person name="Probst A.J."/>
            <person name="Thomas B.C."/>
            <person name="Singh A."/>
            <person name="Wilkins M.J."/>
            <person name="Karaoz U."/>
            <person name="Brodie E.L."/>
            <person name="Williams K.H."/>
            <person name="Hubbard S.S."/>
            <person name="Banfield J.F."/>
        </authorList>
    </citation>
    <scope>NUCLEOTIDE SEQUENCE [LARGE SCALE GENOMIC DNA]</scope>
    <source>
        <strain evidence="4">RIFCSPLOWO2_12_FULL_64_10</strain>
    </source>
</reference>
<evidence type="ECO:0000256" key="2">
    <source>
        <dbReference type="SAM" id="Phobius"/>
    </source>
</evidence>
<keyword evidence="2" id="KW-1133">Transmembrane helix</keyword>
<organism evidence="3 4">
    <name type="scientific">Handelsmanbacteria sp. (strain RIFCSPLOWO2_12_FULL_64_10)</name>
    <dbReference type="NCBI Taxonomy" id="1817868"/>
    <lineage>
        <taxon>Bacteria</taxon>
        <taxon>Candidatus Handelsmaniibacteriota</taxon>
    </lineage>
</organism>
<evidence type="ECO:0000256" key="1">
    <source>
        <dbReference type="SAM" id="Coils"/>
    </source>
</evidence>
<comment type="caution">
    <text evidence="3">The sequence shown here is derived from an EMBL/GenBank/DDBJ whole genome shotgun (WGS) entry which is preliminary data.</text>
</comment>
<feature type="coiled-coil region" evidence="1">
    <location>
        <begin position="10"/>
        <end position="51"/>
    </location>
</feature>
<evidence type="ECO:0000313" key="3">
    <source>
        <dbReference type="EMBL" id="OGG45888.1"/>
    </source>
</evidence>
<keyword evidence="2" id="KW-0812">Transmembrane</keyword>
<dbReference type="Gene3D" id="1.20.5.340">
    <property type="match status" value="1"/>
</dbReference>
<accession>A0A1F6C9Q2</accession>
<proteinExistence type="predicted"/>
<feature type="transmembrane region" description="Helical" evidence="2">
    <location>
        <begin position="55"/>
        <end position="75"/>
    </location>
</feature>
<dbReference type="EMBL" id="MFKF01000360">
    <property type="protein sequence ID" value="OGG45888.1"/>
    <property type="molecule type" value="Genomic_DNA"/>
</dbReference>